<dbReference type="Pfam" id="PF09861">
    <property type="entry name" value="Lar_N"/>
    <property type="match status" value="1"/>
</dbReference>
<protein>
    <submittedName>
        <fullName evidence="3">Nickel-dependent lactate racemase</fullName>
    </submittedName>
</protein>
<dbReference type="RefSeq" id="WP_406763993.1">
    <property type="nucleotide sequence ID" value="NZ_JBJHZY010000001.1"/>
</dbReference>
<comment type="caution">
    <text evidence="3">The sequence shown here is derived from an EMBL/GenBank/DDBJ whole genome shotgun (WGS) entry which is preliminary data.</text>
</comment>
<dbReference type="Proteomes" id="UP001623661">
    <property type="component" value="Unassembled WGS sequence"/>
</dbReference>
<evidence type="ECO:0000313" key="4">
    <source>
        <dbReference type="Proteomes" id="UP001623661"/>
    </source>
</evidence>
<name>A0ABW8TPC8_9CLOT</name>
<evidence type="ECO:0000259" key="2">
    <source>
        <dbReference type="Pfam" id="PF21113"/>
    </source>
</evidence>
<dbReference type="NCBIfam" id="NF033504">
    <property type="entry name" value="Ni_dep_LarA"/>
    <property type="match status" value="1"/>
</dbReference>
<dbReference type="Gene3D" id="3.40.50.11440">
    <property type="match status" value="1"/>
</dbReference>
<organism evidence="3 4">
    <name type="scientific">Candidatus Clostridium radicumherbarum</name>
    <dbReference type="NCBI Taxonomy" id="3381662"/>
    <lineage>
        <taxon>Bacteria</taxon>
        <taxon>Bacillati</taxon>
        <taxon>Bacillota</taxon>
        <taxon>Clostridia</taxon>
        <taxon>Eubacteriales</taxon>
        <taxon>Clostridiaceae</taxon>
        <taxon>Clostridium</taxon>
    </lineage>
</organism>
<gene>
    <name evidence="3" type="primary">larA</name>
    <name evidence="3" type="ORF">ACJDUH_04660</name>
</gene>
<evidence type="ECO:0000313" key="3">
    <source>
        <dbReference type="EMBL" id="MFL0267388.1"/>
    </source>
</evidence>
<sequence>MNISMKYGSKAFNLNFEYENIKIISSLPTENIKSEDVILKAAMQNPIDSPRLKDIVKPNEDICIVIPDITRLWQKPSVYLPYIIKELQKAGVEDKNIHFLCALGTHRKLNEEEHKLIVGEELFNRFKITDHDSRDESKLLYVGTTSFGTEVYINKLALQCKHIILAGGIVFHDLAGFGGGRKGIMPGISSYKTVMQHHSISLNPNGAGSNSKVRAALLEGNPFNDDMMEAAAFVKPSFLFNVILDSEGNFTAAVAGNYVTAHKKGCEILKSIDSSNIKEKADVVIASCGGYPKDIDLYQGSKALSNAVPAVKEGGTIILLAECIEGLGHEDMNHIFYDFKNNIEREQEVRRDYTIARFFAFVICEMAIKYNLVLVSFMDVHALDCCNIKITRTLEEAINCSEKAIKNANLIYLMPTAGNTLPILL</sequence>
<dbReference type="InterPro" id="IPR043166">
    <property type="entry name" value="LarA-like_C"/>
</dbReference>
<feature type="domain" description="Lactate racemase C-terminal" evidence="2">
    <location>
        <begin position="279"/>
        <end position="415"/>
    </location>
</feature>
<dbReference type="Pfam" id="PF21113">
    <property type="entry name" value="LarA_C"/>
    <property type="match status" value="1"/>
</dbReference>
<reference evidence="3 4" key="1">
    <citation type="submission" date="2024-11" db="EMBL/GenBank/DDBJ databases">
        <authorList>
            <person name="Heng Y.C."/>
            <person name="Lim A.C.H."/>
            <person name="Lee J.K.Y."/>
            <person name="Kittelmann S."/>
        </authorList>
    </citation>
    <scope>NUCLEOTIDE SEQUENCE [LARGE SCALE GENOMIC DNA]</scope>
    <source>
        <strain evidence="3 4">WILCCON 0202</strain>
    </source>
</reference>
<keyword evidence="4" id="KW-1185">Reference proteome</keyword>
<dbReference type="InterPro" id="IPR048520">
    <property type="entry name" value="LarA_C"/>
</dbReference>
<dbReference type="Gene3D" id="3.90.226.30">
    <property type="match status" value="1"/>
</dbReference>
<dbReference type="InterPro" id="IPR047926">
    <property type="entry name" value="Ni_dep_LarA"/>
</dbReference>
<evidence type="ECO:0000259" key="1">
    <source>
        <dbReference type="Pfam" id="PF09861"/>
    </source>
</evidence>
<feature type="domain" description="LarA-like N-terminal" evidence="1">
    <location>
        <begin position="7"/>
        <end position="205"/>
    </location>
</feature>
<dbReference type="InterPro" id="IPR018657">
    <property type="entry name" value="LarA-like_N"/>
</dbReference>
<accession>A0ABW8TPC8</accession>
<dbReference type="InterPro" id="IPR048068">
    <property type="entry name" value="LarA-like"/>
</dbReference>
<dbReference type="EMBL" id="JBJHZY010000001">
    <property type="protein sequence ID" value="MFL0267388.1"/>
    <property type="molecule type" value="Genomic_DNA"/>
</dbReference>
<proteinExistence type="predicted"/>
<dbReference type="PANTHER" id="PTHR33171:SF17">
    <property type="entry name" value="LARA-LIKE N-TERMINAL DOMAIN-CONTAINING PROTEIN"/>
    <property type="match status" value="1"/>
</dbReference>
<dbReference type="PANTHER" id="PTHR33171">
    <property type="entry name" value="LAR_N DOMAIN-CONTAINING PROTEIN"/>
    <property type="match status" value="1"/>
</dbReference>